<keyword evidence="2" id="KW-1185">Reference proteome</keyword>
<dbReference type="Proteomes" id="UP000324222">
    <property type="component" value="Unassembled WGS sequence"/>
</dbReference>
<gene>
    <name evidence="1" type="ORF">E2C01_014086</name>
</gene>
<sequence length="67" mass="7452">MRSGISGLIIAIHRPSPDRAVSQSSPPCLPISPSMSSQHLRLRATQTFLDLYSPLSQPCLSFLHFFR</sequence>
<dbReference type="AlphaFoldDB" id="A0A5B7DI96"/>
<evidence type="ECO:0000313" key="2">
    <source>
        <dbReference type="Proteomes" id="UP000324222"/>
    </source>
</evidence>
<evidence type="ECO:0000313" key="1">
    <source>
        <dbReference type="EMBL" id="MPC21110.1"/>
    </source>
</evidence>
<accession>A0A5B7DI96</accession>
<reference evidence="1 2" key="1">
    <citation type="submission" date="2019-05" db="EMBL/GenBank/DDBJ databases">
        <title>Another draft genome of Portunus trituberculatus and its Hox gene families provides insights of decapod evolution.</title>
        <authorList>
            <person name="Jeong J.-H."/>
            <person name="Song I."/>
            <person name="Kim S."/>
            <person name="Choi T."/>
            <person name="Kim D."/>
            <person name="Ryu S."/>
            <person name="Kim W."/>
        </authorList>
    </citation>
    <scope>NUCLEOTIDE SEQUENCE [LARGE SCALE GENOMIC DNA]</scope>
    <source>
        <tissue evidence="1">Muscle</tissue>
    </source>
</reference>
<organism evidence="1 2">
    <name type="scientific">Portunus trituberculatus</name>
    <name type="common">Swimming crab</name>
    <name type="synonym">Neptunus trituberculatus</name>
    <dbReference type="NCBI Taxonomy" id="210409"/>
    <lineage>
        <taxon>Eukaryota</taxon>
        <taxon>Metazoa</taxon>
        <taxon>Ecdysozoa</taxon>
        <taxon>Arthropoda</taxon>
        <taxon>Crustacea</taxon>
        <taxon>Multicrustacea</taxon>
        <taxon>Malacostraca</taxon>
        <taxon>Eumalacostraca</taxon>
        <taxon>Eucarida</taxon>
        <taxon>Decapoda</taxon>
        <taxon>Pleocyemata</taxon>
        <taxon>Brachyura</taxon>
        <taxon>Eubrachyura</taxon>
        <taxon>Portunoidea</taxon>
        <taxon>Portunidae</taxon>
        <taxon>Portuninae</taxon>
        <taxon>Portunus</taxon>
    </lineage>
</organism>
<dbReference type="EMBL" id="VSRR010000943">
    <property type="protein sequence ID" value="MPC21110.1"/>
    <property type="molecule type" value="Genomic_DNA"/>
</dbReference>
<comment type="caution">
    <text evidence="1">The sequence shown here is derived from an EMBL/GenBank/DDBJ whole genome shotgun (WGS) entry which is preliminary data.</text>
</comment>
<name>A0A5B7DI96_PORTR</name>
<proteinExistence type="predicted"/>
<protein>
    <submittedName>
        <fullName evidence="1">Uncharacterized protein</fullName>
    </submittedName>
</protein>